<evidence type="ECO:0000256" key="6">
    <source>
        <dbReference type="RuleBase" id="RU003560"/>
    </source>
</evidence>
<evidence type="ECO:0000313" key="9">
    <source>
        <dbReference type="Proteomes" id="UP000247099"/>
    </source>
</evidence>
<comment type="function">
    <text evidence="7">Catalyzes reversively the conversion of L-aspartate beta-semialdehyde (ASA) to L-2,4-diaminobutyrate (DABA) by transamination with L-glutamate.</text>
</comment>
<protein>
    <recommendedName>
        <fullName evidence="7">Diaminobutyrate--2-oxoglutarate transaminase</fullName>
        <ecNumber evidence="7">2.6.1.76</ecNumber>
    </recommendedName>
    <alternativeName>
        <fullName evidence="7">DABA aminotransferase</fullName>
    </alternativeName>
</protein>
<evidence type="ECO:0000256" key="1">
    <source>
        <dbReference type="ARBA" id="ARBA00001933"/>
    </source>
</evidence>
<keyword evidence="4 7" id="KW-0808">Transferase</keyword>
<accession>A0A317ZF76</accession>
<dbReference type="EC" id="2.6.1.76" evidence="7"/>
<comment type="similarity">
    <text evidence="2 6">Belongs to the class-III pyridoxal-phosphate-dependent aminotransferase family.</text>
</comment>
<evidence type="ECO:0000256" key="2">
    <source>
        <dbReference type="ARBA" id="ARBA00008954"/>
    </source>
</evidence>
<dbReference type="InterPro" id="IPR015424">
    <property type="entry name" value="PyrdxlP-dep_Trfase"/>
</dbReference>
<comment type="catalytic activity">
    <reaction evidence="7">
        <text>L-2,4-diaminobutanoate + 2-oxoglutarate = L-aspartate 4-semialdehyde + L-glutamate</text>
        <dbReference type="Rhea" id="RHEA:11160"/>
        <dbReference type="ChEBI" id="CHEBI:16810"/>
        <dbReference type="ChEBI" id="CHEBI:29985"/>
        <dbReference type="ChEBI" id="CHEBI:58761"/>
        <dbReference type="ChEBI" id="CHEBI:537519"/>
        <dbReference type="EC" id="2.6.1.76"/>
    </reaction>
</comment>
<keyword evidence="5 6" id="KW-0663">Pyridoxal phosphate</keyword>
<comment type="pathway">
    <text evidence="7">Amine and polyamine biosynthesis; ectoine biosynthesis; L-ectoine from L-aspartate 4-semialdehyde: step 1/3.</text>
</comment>
<dbReference type="Pfam" id="PF00202">
    <property type="entry name" value="Aminotran_3"/>
    <property type="match status" value="1"/>
</dbReference>
<comment type="cofactor">
    <cofactor evidence="1 7">
        <name>pyridoxal 5'-phosphate</name>
        <dbReference type="ChEBI" id="CHEBI:597326"/>
    </cofactor>
</comment>
<gene>
    <name evidence="8" type="primary">ectB</name>
    <name evidence="8" type="ORF">DDZ13_08640</name>
</gene>
<evidence type="ECO:0000313" key="8">
    <source>
        <dbReference type="EMBL" id="PXA04096.1"/>
    </source>
</evidence>
<proteinExistence type="inferred from homology"/>
<reference evidence="8 9" key="1">
    <citation type="submission" date="2018-05" db="EMBL/GenBank/DDBJ databases">
        <title>Coraliomargarita sinensis sp. nov., isolated from a marine solar saltern.</title>
        <authorList>
            <person name="Zhou L.Y."/>
        </authorList>
    </citation>
    <scope>NUCLEOTIDE SEQUENCE [LARGE SCALE GENOMIC DNA]</scope>
    <source>
        <strain evidence="8 9">WN38</strain>
    </source>
</reference>
<evidence type="ECO:0000256" key="7">
    <source>
        <dbReference type="RuleBase" id="RU365034"/>
    </source>
</evidence>
<dbReference type="SUPFAM" id="SSF53383">
    <property type="entry name" value="PLP-dependent transferases"/>
    <property type="match status" value="1"/>
</dbReference>
<dbReference type="GO" id="GO:0045303">
    <property type="term" value="F:diaminobutyrate-2-oxoglutarate transaminase activity"/>
    <property type="evidence" value="ECO:0007669"/>
    <property type="project" value="UniProtKB-EC"/>
</dbReference>
<dbReference type="NCBIfam" id="NF006733">
    <property type="entry name" value="PRK09264.1"/>
    <property type="match status" value="1"/>
</dbReference>
<sequence length="438" mass="48914">MKIFEELESEVRSYSRNFPRIFKRAQGEFIYDEDENEYIDFLAGAGALNYGHNHPIMRTKLIEYIESGGMTHSLDLFTDAKREFMETFREKILDKRDMDYRLMFTGPTGTNAVEASLKMARKLKQRSHVIAFTNGWHGQTLGALSMTANSHHRDGAGIALTGAHRLPYDGYLGDQLNTIEYLDKVLSDTSSGVDLPAACIVETIQGEGGVNYCSPEWLRGLSEVCKKHDVLLIIDDIQAGCGRSGSFFSFEEAGIEPDIVTLSKSLSGYGLPFAMVMFKPELDRWSPGEHNGTFRGNCHAFVTAKAAIDTYWSDDTFQQEVRKKGKYIADRLDKIVEKYGDGNFTVMGRGMFQGINCVNGEIASKITRAAFKKGLIIETSGTDDQIIKLLCPLIIAEEVLAKGIDIIEESIDEVCANIEVPEESDYFDDVTVNDTKED</sequence>
<dbReference type="NCBIfam" id="TIGR02407">
    <property type="entry name" value="ectoine_ectB"/>
    <property type="match status" value="1"/>
</dbReference>
<dbReference type="AlphaFoldDB" id="A0A317ZF76"/>
<keyword evidence="3 7" id="KW-0032">Aminotransferase</keyword>
<dbReference type="InterPro" id="IPR015422">
    <property type="entry name" value="PyrdxlP-dep_Trfase_small"/>
</dbReference>
<dbReference type="UniPathway" id="UPA00067">
    <property type="reaction ID" value="UER00121"/>
</dbReference>
<comment type="caution">
    <text evidence="8">The sequence shown here is derived from an EMBL/GenBank/DDBJ whole genome shotgun (WGS) entry which is preliminary data.</text>
</comment>
<dbReference type="EMBL" id="QHJQ01000005">
    <property type="protein sequence ID" value="PXA04096.1"/>
    <property type="molecule type" value="Genomic_DNA"/>
</dbReference>
<dbReference type="PIRSF" id="PIRSF000521">
    <property type="entry name" value="Transaminase_4ab_Lys_Orn"/>
    <property type="match status" value="1"/>
</dbReference>
<dbReference type="GO" id="GO:0019491">
    <property type="term" value="P:ectoine biosynthetic process"/>
    <property type="evidence" value="ECO:0007669"/>
    <property type="project" value="UniProtKB-UniPathway"/>
</dbReference>
<dbReference type="OrthoDB" id="9807885at2"/>
<dbReference type="InterPro" id="IPR004637">
    <property type="entry name" value="Dat"/>
</dbReference>
<evidence type="ECO:0000256" key="5">
    <source>
        <dbReference type="ARBA" id="ARBA00022898"/>
    </source>
</evidence>
<dbReference type="PROSITE" id="PS00600">
    <property type="entry name" value="AA_TRANSFER_CLASS_3"/>
    <property type="match status" value="1"/>
</dbReference>
<dbReference type="Gene3D" id="3.90.1150.10">
    <property type="entry name" value="Aspartate Aminotransferase, domain 1"/>
    <property type="match status" value="1"/>
</dbReference>
<dbReference type="GO" id="GO:0047307">
    <property type="term" value="F:diaminobutyrate-pyruvate transaminase activity"/>
    <property type="evidence" value="ECO:0007669"/>
    <property type="project" value="InterPro"/>
</dbReference>
<dbReference type="RefSeq" id="WP_110131043.1">
    <property type="nucleotide sequence ID" value="NZ_QHJQ01000005.1"/>
</dbReference>
<dbReference type="CDD" id="cd00610">
    <property type="entry name" value="OAT_like"/>
    <property type="match status" value="1"/>
</dbReference>
<dbReference type="NCBIfam" id="TIGR00709">
    <property type="entry name" value="dat"/>
    <property type="match status" value="1"/>
</dbReference>
<evidence type="ECO:0000256" key="3">
    <source>
        <dbReference type="ARBA" id="ARBA00022576"/>
    </source>
</evidence>
<dbReference type="InParanoid" id="A0A317ZF76"/>
<dbReference type="InterPro" id="IPR005814">
    <property type="entry name" value="Aminotrans_3"/>
</dbReference>
<keyword evidence="9" id="KW-1185">Reference proteome</keyword>
<dbReference type="Proteomes" id="UP000247099">
    <property type="component" value="Unassembled WGS sequence"/>
</dbReference>
<dbReference type="GO" id="GO:0030170">
    <property type="term" value="F:pyridoxal phosphate binding"/>
    <property type="evidence" value="ECO:0007669"/>
    <property type="project" value="InterPro"/>
</dbReference>
<dbReference type="InterPro" id="IPR012773">
    <property type="entry name" value="Ectoine_EctB"/>
</dbReference>
<organism evidence="8 9">
    <name type="scientific">Coraliomargarita sinensis</name>
    <dbReference type="NCBI Taxonomy" id="2174842"/>
    <lineage>
        <taxon>Bacteria</taxon>
        <taxon>Pseudomonadati</taxon>
        <taxon>Verrucomicrobiota</taxon>
        <taxon>Opitutia</taxon>
        <taxon>Puniceicoccales</taxon>
        <taxon>Coraliomargaritaceae</taxon>
        <taxon>Coraliomargarita</taxon>
    </lineage>
</organism>
<name>A0A317ZF76_9BACT</name>
<dbReference type="PANTHER" id="PTHR43552">
    <property type="entry name" value="DIAMINOBUTYRATE--2-OXOGLUTARATE AMINOTRANSFERASE"/>
    <property type="match status" value="1"/>
</dbReference>
<dbReference type="PANTHER" id="PTHR43552:SF2">
    <property type="entry name" value="DIAMINOBUTYRATE--2-OXOGLUTARATE TRANSAMINASE"/>
    <property type="match status" value="1"/>
</dbReference>
<evidence type="ECO:0000256" key="4">
    <source>
        <dbReference type="ARBA" id="ARBA00022679"/>
    </source>
</evidence>
<dbReference type="InterPro" id="IPR015421">
    <property type="entry name" value="PyrdxlP-dep_Trfase_major"/>
</dbReference>
<dbReference type="InterPro" id="IPR049704">
    <property type="entry name" value="Aminotrans_3_PPA_site"/>
</dbReference>
<dbReference type="Gene3D" id="3.40.640.10">
    <property type="entry name" value="Type I PLP-dependent aspartate aminotransferase-like (Major domain)"/>
    <property type="match status" value="1"/>
</dbReference>